<comment type="caution">
    <text evidence="2">The sequence shown here is derived from an EMBL/GenBank/DDBJ whole genome shotgun (WGS) entry which is preliminary data.</text>
</comment>
<proteinExistence type="predicted"/>
<name>A0A4Y7R5X4_9FIRM</name>
<dbReference type="Proteomes" id="UP000298324">
    <property type="component" value="Unassembled WGS sequence"/>
</dbReference>
<organism evidence="2 3">
    <name type="scientific">Pelotomaculum schinkii</name>
    <dbReference type="NCBI Taxonomy" id="78350"/>
    <lineage>
        <taxon>Bacteria</taxon>
        <taxon>Bacillati</taxon>
        <taxon>Bacillota</taxon>
        <taxon>Clostridia</taxon>
        <taxon>Eubacteriales</taxon>
        <taxon>Desulfotomaculaceae</taxon>
        <taxon>Pelotomaculum</taxon>
    </lineage>
</organism>
<evidence type="ECO:0000259" key="1">
    <source>
        <dbReference type="Pfam" id="PF22483"/>
    </source>
</evidence>
<dbReference type="AlphaFoldDB" id="A0A4Y7R5X4"/>
<dbReference type="PANTHER" id="PTHR35004">
    <property type="entry name" value="TRANSPOSASE RV3428C-RELATED"/>
    <property type="match status" value="1"/>
</dbReference>
<dbReference type="Pfam" id="PF22483">
    <property type="entry name" value="Mu-transpos_C_2"/>
    <property type="match status" value="1"/>
</dbReference>
<dbReference type="EMBL" id="QFGA01000004">
    <property type="protein sequence ID" value="TEB04364.1"/>
    <property type="molecule type" value="Genomic_DNA"/>
</dbReference>
<evidence type="ECO:0000313" key="2">
    <source>
        <dbReference type="EMBL" id="TEB04364.1"/>
    </source>
</evidence>
<dbReference type="PANTHER" id="PTHR35004:SF6">
    <property type="entry name" value="TRANSPOSASE"/>
    <property type="match status" value="1"/>
</dbReference>
<protein>
    <recommendedName>
        <fullName evidence="1">Transposase for insertion sequence element IS21-like C-terminal domain-containing protein</fullName>
    </recommendedName>
</protein>
<dbReference type="InterPro" id="IPR054353">
    <property type="entry name" value="IstA-like_C"/>
</dbReference>
<accession>A0A4Y7R5X4</accession>
<keyword evidence="3" id="KW-1185">Reference proteome</keyword>
<evidence type="ECO:0000313" key="3">
    <source>
        <dbReference type="Proteomes" id="UP000298324"/>
    </source>
</evidence>
<reference evidence="2 3" key="1">
    <citation type="journal article" date="2018" name="Environ. Microbiol.">
        <title>Novel energy conservation strategies and behaviour of Pelotomaculum schinkii driving syntrophic propionate catabolism.</title>
        <authorList>
            <person name="Hidalgo-Ahumada C.A.P."/>
            <person name="Nobu M.K."/>
            <person name="Narihiro T."/>
            <person name="Tamaki H."/>
            <person name="Liu W.T."/>
            <person name="Kamagata Y."/>
            <person name="Stams A.J.M."/>
            <person name="Imachi H."/>
            <person name="Sousa D.Z."/>
        </authorList>
    </citation>
    <scope>NUCLEOTIDE SEQUENCE [LARGE SCALE GENOMIC DNA]</scope>
    <source>
        <strain evidence="2 3">HH</strain>
    </source>
</reference>
<feature type="domain" description="Transposase for insertion sequence element IS21-like C-terminal" evidence="1">
    <location>
        <begin position="55"/>
        <end position="125"/>
    </location>
</feature>
<dbReference type="RefSeq" id="WP_190259498.1">
    <property type="nucleotide sequence ID" value="NZ_QFGA01000004.1"/>
</dbReference>
<gene>
    <name evidence="2" type="ORF">Psch_04091</name>
</gene>
<sequence>MSFLPGQEFLSLDSANEQVRSWVRDVADQRIHGTVHEKPAERFKRENLRPLGNKPPYLMQTCQLRKVAIDCLVSYKANCYSVPWQYVNQTVEIQEGSNGWLCIYHKGTLIAKHLIAEQKHQVIMDKEHYRGLSPKWENIAKVKLLPEVQVRSLEVYESLVSGGALIG</sequence>